<sequence length="1487" mass="166777">MPPSTSLFSLSHPATTITHSLSCPLISPNSNALVIASPHELRVYELSDDVLESQRNADQDEEDLMEPSHLIHVASIKLHGTISSIASLRIAPSPRHSLAISYLEDAKISVVEWDDARNQFRTVSLHYLEDDVLKDGKCQMHQRVEAPLRSDPKSRCLAYMLFDTKLVILPVREESELEDLAASTNVKATNSLLQARNAASNAVAGLPSTTITTSTVAQNSDDASVPPPVGRHIIIDVAQRLGIRNVHDYCFLYGYSEPTLLILHENIQTWSAQLTRRANTVSCTAVSLGIERNQYPIIWTVKALPHDSYRLVPLRQPVGGGALVVGHNSLIHVNQRAQYGLSTNDFALMEICHPEQMAVHLEVQEDITLFLEVVSFAFIATNVLALSLRSGELYLAHIFGNANTIQKIILKKAKSTVVAATMCTHNGTYLFLGSRLGNSILTQFKEKNKRKERPNGSKSEEPDRKRRRKEESSIAFSSDDAFLKMLEVDTEDVIANNSFAEDTSGAHRVREFVFHAKDTFINIGPITNMAVGNVHTRGSDMDLKSKTDPRIELSTCSGHAKTGTICVLQRNLRPKYLANMKVIPQISASHVCDAIYYIDHNDEAIGKIVIATMGPRSIIMSPSSNDTAKTGAKQSDSVHDNVFARVDKTRLQVNDPTLAAGALTVDRSISVQVCPTKITLLKDAKIMYTKPFDIPVHSAHVLAPYVLLHFEDGTLKLFSCVGNQRKLTTKTVSLSMATKAATLDAADMPPEAITATSLFRNRCRNRALFSEKDVKTGEWVHSEYLAFVCWSNGAMEIYTVPDFKCVFSFMQFNDLYGIMFDQNPSAEERDDFARKNKLASLYVQEILMYSLSSELENPYLFVRMSNNSVHIYQTFSFNAQRAASSSVISADILQQENQGRLSHLRFSKIEHEFMDDILSKRNRSILRLDLLNKERHYSIFDKRYDTGLKHFVPFTNIGGVYRGVFVTGKTPLWVMGDIHNEIRIHPMTIDGSVTAFTPTTGGRFIYATSNQTNLKVHAEIRQPISAEAVGVGTSRKAYIGPDAGSFLRVASLRSDVLYDTHWPTKIVPLKRTPHQIVFEQETSTYSVSVSKPISFENVEETLEGRFPKPQSLKFEVLLYSHKFQKMDIIEFDDFEQVLSMKVVSLMDRGEDPYNPIRGREKGLVTLLAIGTGIDGSEDDRCKGRVLLYDFKGSIQGDEYFKFEKLGELELKEGPVTAIDTVDGYLSLSIGTKVNTYYFNWEDKEIVQTSFFDSQYFTTSMKSIKNYILYGDMYESLNLLWWNEQGHQLTLLGKDPHRLLTYAVEFLYSDAELGLMVTDEGRNVQVFRFAPEEASTHDGKWLLPVADVHVGSHINTTVRLPARKSHPSDRLSVDLDTGMVVFATLEGEIGSITPLDSNSFRPLSLLQSKLFTQIAHACGLHPKAYRLFQPNSFNPIHVHQKNILDGELLKQYMHCDHKLQVLIAKQLGYRPVDFTKALLKTLSKSTYF</sequence>
<evidence type="ECO:0000259" key="6">
    <source>
        <dbReference type="Pfam" id="PF23726"/>
    </source>
</evidence>
<dbReference type="PANTHER" id="PTHR10644">
    <property type="entry name" value="DNA REPAIR/RNA PROCESSING CPSF FAMILY"/>
    <property type="match status" value="1"/>
</dbReference>
<feature type="domain" description="RSE1/DDB1/CPSF1 C-terminal" evidence="4">
    <location>
        <begin position="1114"/>
        <end position="1452"/>
    </location>
</feature>
<feature type="region of interest" description="Disordered" evidence="3">
    <location>
        <begin position="445"/>
        <end position="472"/>
    </location>
</feature>
<dbReference type="InterPro" id="IPR018846">
    <property type="entry name" value="Beta-prop_RSE1/DDB1/CPSF1_1st"/>
</dbReference>
<name>A0A7S1KSV1_9EUKA</name>
<proteinExistence type="predicted"/>
<dbReference type="InterPro" id="IPR058543">
    <property type="entry name" value="Beta-prop_RSE1/DDB1/CPSF1_2nd"/>
</dbReference>
<keyword evidence="2" id="KW-0539">Nucleus</keyword>
<dbReference type="Pfam" id="PF03178">
    <property type="entry name" value="CPSF_A"/>
    <property type="match status" value="1"/>
</dbReference>
<protein>
    <recommendedName>
        <fullName evidence="8">DNA damage-binding protein 1</fullName>
    </recommendedName>
</protein>
<dbReference type="Pfam" id="PF23726">
    <property type="entry name" value="Beta-prop_RSE1_2nd"/>
    <property type="match status" value="1"/>
</dbReference>
<comment type="subcellular location">
    <subcellularLocation>
        <location evidence="1">Nucleus</location>
    </subcellularLocation>
</comment>
<dbReference type="EMBL" id="HBGD01009488">
    <property type="protein sequence ID" value="CAD9084555.1"/>
    <property type="molecule type" value="Transcribed_RNA"/>
</dbReference>
<accession>A0A7S1KSV1</accession>
<evidence type="ECO:0000256" key="1">
    <source>
        <dbReference type="ARBA" id="ARBA00004123"/>
    </source>
</evidence>
<evidence type="ECO:0008006" key="8">
    <source>
        <dbReference type="Google" id="ProtNLM"/>
    </source>
</evidence>
<evidence type="ECO:0000256" key="2">
    <source>
        <dbReference type="ARBA" id="ARBA00023242"/>
    </source>
</evidence>
<dbReference type="InterPro" id="IPR015943">
    <property type="entry name" value="WD40/YVTN_repeat-like_dom_sf"/>
</dbReference>
<feature type="domain" description="RSE1/DDB1/CPSF1 first beta-propeller" evidence="5">
    <location>
        <begin position="17"/>
        <end position="450"/>
    </location>
</feature>
<evidence type="ECO:0000313" key="7">
    <source>
        <dbReference type="EMBL" id="CAD9084555.1"/>
    </source>
</evidence>
<reference evidence="7" key="1">
    <citation type="submission" date="2021-01" db="EMBL/GenBank/DDBJ databases">
        <authorList>
            <person name="Corre E."/>
            <person name="Pelletier E."/>
            <person name="Niang G."/>
            <person name="Scheremetjew M."/>
            <person name="Finn R."/>
            <person name="Kale V."/>
            <person name="Holt S."/>
            <person name="Cochrane G."/>
            <person name="Meng A."/>
            <person name="Brown T."/>
            <person name="Cohen L."/>
        </authorList>
    </citation>
    <scope>NUCLEOTIDE SEQUENCE</scope>
    <source>
        <strain evidence="7">WS</strain>
    </source>
</reference>
<dbReference type="GO" id="GO:0003676">
    <property type="term" value="F:nucleic acid binding"/>
    <property type="evidence" value="ECO:0007669"/>
    <property type="project" value="InterPro"/>
</dbReference>
<dbReference type="InterPro" id="IPR004871">
    <property type="entry name" value="RSE1/DDB1/CPSF1_C"/>
</dbReference>
<dbReference type="Gene3D" id="2.130.10.10">
    <property type="entry name" value="YVTN repeat-like/Quinoprotein amine dehydrogenase"/>
    <property type="match status" value="3"/>
</dbReference>
<evidence type="ECO:0000259" key="5">
    <source>
        <dbReference type="Pfam" id="PF10433"/>
    </source>
</evidence>
<gene>
    <name evidence="7" type="ORF">PCOS0759_LOCUS7809</name>
</gene>
<feature type="domain" description="RSE1/DDB1/CPSF1 second beta-propeller" evidence="6">
    <location>
        <begin position="640"/>
        <end position="1013"/>
    </location>
</feature>
<dbReference type="InterPro" id="IPR050358">
    <property type="entry name" value="RSE1/DDB1/CFT1"/>
</dbReference>
<feature type="compositionally biased region" description="Basic and acidic residues" evidence="3">
    <location>
        <begin position="453"/>
        <end position="472"/>
    </location>
</feature>
<dbReference type="GO" id="GO:0005634">
    <property type="term" value="C:nucleus"/>
    <property type="evidence" value="ECO:0007669"/>
    <property type="project" value="UniProtKB-SubCell"/>
</dbReference>
<organism evidence="7">
    <name type="scientific">Percolomonas cosmopolitus</name>
    <dbReference type="NCBI Taxonomy" id="63605"/>
    <lineage>
        <taxon>Eukaryota</taxon>
        <taxon>Discoba</taxon>
        <taxon>Heterolobosea</taxon>
        <taxon>Tetramitia</taxon>
        <taxon>Eutetramitia</taxon>
        <taxon>Percolomonadidae</taxon>
        <taxon>Percolomonas</taxon>
    </lineage>
</organism>
<evidence type="ECO:0000259" key="4">
    <source>
        <dbReference type="Pfam" id="PF03178"/>
    </source>
</evidence>
<evidence type="ECO:0000256" key="3">
    <source>
        <dbReference type="SAM" id="MobiDB-lite"/>
    </source>
</evidence>
<dbReference type="Pfam" id="PF10433">
    <property type="entry name" value="Beta-prop_RSE1_1st"/>
    <property type="match status" value="1"/>
</dbReference>